<proteinExistence type="predicted"/>
<accession>A0AAV6KLQ2</accession>
<dbReference type="EMBL" id="JACTNZ010000004">
    <property type="protein sequence ID" value="KAG5553164.1"/>
    <property type="molecule type" value="Genomic_DNA"/>
</dbReference>
<gene>
    <name evidence="1" type="ORF">RHGRI_011136</name>
</gene>
<reference evidence="1" key="1">
    <citation type="submission" date="2020-08" db="EMBL/GenBank/DDBJ databases">
        <title>Plant Genome Project.</title>
        <authorList>
            <person name="Zhang R.-G."/>
        </authorList>
    </citation>
    <scope>NUCLEOTIDE SEQUENCE</scope>
    <source>
        <strain evidence="1">WSP0</strain>
        <tissue evidence="1">Leaf</tissue>
    </source>
</reference>
<evidence type="ECO:0000313" key="1">
    <source>
        <dbReference type="EMBL" id="KAG5553164.1"/>
    </source>
</evidence>
<dbReference type="Proteomes" id="UP000823749">
    <property type="component" value="Chromosome 4"/>
</dbReference>
<dbReference type="AlphaFoldDB" id="A0AAV6KLQ2"/>
<organism evidence="1 2">
    <name type="scientific">Rhododendron griersonianum</name>
    <dbReference type="NCBI Taxonomy" id="479676"/>
    <lineage>
        <taxon>Eukaryota</taxon>
        <taxon>Viridiplantae</taxon>
        <taxon>Streptophyta</taxon>
        <taxon>Embryophyta</taxon>
        <taxon>Tracheophyta</taxon>
        <taxon>Spermatophyta</taxon>
        <taxon>Magnoliopsida</taxon>
        <taxon>eudicotyledons</taxon>
        <taxon>Gunneridae</taxon>
        <taxon>Pentapetalae</taxon>
        <taxon>asterids</taxon>
        <taxon>Ericales</taxon>
        <taxon>Ericaceae</taxon>
        <taxon>Ericoideae</taxon>
        <taxon>Rhodoreae</taxon>
        <taxon>Rhododendron</taxon>
    </lineage>
</organism>
<evidence type="ECO:0000313" key="2">
    <source>
        <dbReference type="Proteomes" id="UP000823749"/>
    </source>
</evidence>
<sequence>MDSSSAIFNPTDHIIPENQHKPVVSIPLEPEAEHIYIRLDGQPSYPNATPEHLQRGLITFNVVIGDLQTDPIHSVQLDLASTTHNPYFTVTDPNPSQSLVSRFRSFMPTLPKLEPEIDMQAVGWGIADNEDDATPIINEWCQLEVDRFPQDPEYVPFDHA</sequence>
<keyword evidence="2" id="KW-1185">Reference proteome</keyword>
<name>A0AAV6KLQ2_9ERIC</name>
<protein>
    <submittedName>
        <fullName evidence="1">Uncharacterized protein</fullName>
    </submittedName>
</protein>
<comment type="caution">
    <text evidence="1">The sequence shown here is derived from an EMBL/GenBank/DDBJ whole genome shotgun (WGS) entry which is preliminary data.</text>
</comment>